<dbReference type="Gene3D" id="2.120.10.10">
    <property type="match status" value="1"/>
</dbReference>
<name>A0A3B1BUQ0_9ZZZZ</name>
<dbReference type="PANTHER" id="PTHR43752">
    <property type="entry name" value="BNR/ASP-BOX REPEAT FAMILY PROTEIN"/>
    <property type="match status" value="1"/>
</dbReference>
<dbReference type="InterPro" id="IPR036278">
    <property type="entry name" value="Sialidase_sf"/>
</dbReference>
<sequence length="877" mass="98677">MKRSFISITIILLLSTLIYPQMPEIVKFPTQDTTTSHLYSSIIELDNNQFLFIWIEDGYLKISNSYDGINWTVSRVILSDLPEDLSLQDLATYRTRSGKILIAYRSSKESTEYFKISTTDNGISWSQPSLLVTDLTGDANKIWDIKFSQTDDNKLWLTFNINSDIKCINSKDDGVTWSDKRTLATNSKYGNVISTNDSMLLIFERNYNILSRTSSDSGKTWGIIDTIFSENKYNIEPSVVKNGNDSLIVIFRTSNTTVFGDYYFIVSSDNGGSWTAPVQFTKYSGPDKNLGINTNSKKMYASFVSNRSFNDIDFERKEMLYTIWFGIIGESDDIFTPPYIKEIAHLPEFPSSLDTLIFNAKIIDDEDVAHVFLKYKLNDVEQTAIEMFDDGLHFDGQPNDSIYGITLDSLNTDDLLLYSVAAEDINGYTSERFGDSVHIGVAYTFNSYLVDVNRFKLPLDNRGILADVRIDDNSIGGIFDSLSLLFSGGFSLSGYDTKGLWANAMFSTSRIADYLPGKVGSDENNIYNKVYILKSSDEPFGQSWQVWKNAVSLGANFYDGDGDGIYNPVDINGNGIWDEDEDHPDLIGDVTAWTVFNDGVPEDLRRYQVSPKEIEIKQTVFGYSPDTHEELDGIIFIRYNIENKNSAVYDSVYFSVMTDPDIGDYNNDLTGCDTTINSGFAYDNGLDNDYGNSPTFMITLLQGAPVYIPGKTFIDNNNSGIYDEGIDTPLDTAFYKYGRLLTEREFPGAENQDMTSFMHYISSHPTMGDPDDPLQLRNYQMGLMPNGDKVDPCNWEFGEVYDVNCSEVDPGFMYSGDPVTQYGWINTSHFDQRIMVSAGPYTLKPNEPIEIIAAYVVGRGNTSLESVDVTKKMAQNA</sequence>
<feature type="non-terminal residue" evidence="1">
    <location>
        <position position="877"/>
    </location>
</feature>
<dbReference type="PANTHER" id="PTHR43752:SF2">
    <property type="entry name" value="BNR_ASP-BOX REPEAT FAMILY PROTEIN"/>
    <property type="match status" value="1"/>
</dbReference>
<gene>
    <name evidence="1" type="ORF">MNBD_IGNAVI01-1349</name>
</gene>
<reference evidence="1" key="1">
    <citation type="submission" date="2018-06" db="EMBL/GenBank/DDBJ databases">
        <authorList>
            <person name="Zhirakovskaya E."/>
        </authorList>
    </citation>
    <scope>NUCLEOTIDE SEQUENCE</scope>
</reference>
<proteinExistence type="predicted"/>
<dbReference type="SUPFAM" id="SSF50939">
    <property type="entry name" value="Sialidases"/>
    <property type="match status" value="2"/>
</dbReference>
<protein>
    <submittedName>
        <fullName evidence="1">Uncharacterized protein</fullName>
    </submittedName>
</protein>
<dbReference type="CDD" id="cd15482">
    <property type="entry name" value="Sialidase_non-viral"/>
    <property type="match status" value="1"/>
</dbReference>
<organism evidence="1">
    <name type="scientific">hydrothermal vent metagenome</name>
    <dbReference type="NCBI Taxonomy" id="652676"/>
    <lineage>
        <taxon>unclassified sequences</taxon>
        <taxon>metagenomes</taxon>
        <taxon>ecological metagenomes</taxon>
    </lineage>
</organism>
<dbReference type="AlphaFoldDB" id="A0A3B1BUQ0"/>
<dbReference type="EMBL" id="UOGD01000096">
    <property type="protein sequence ID" value="VAX18271.1"/>
    <property type="molecule type" value="Genomic_DNA"/>
</dbReference>
<evidence type="ECO:0000313" key="1">
    <source>
        <dbReference type="EMBL" id="VAX18271.1"/>
    </source>
</evidence>
<accession>A0A3B1BUQ0</accession>